<dbReference type="Gene3D" id="3.30.70.660">
    <property type="entry name" value="Pseudouridine synthase I, catalytic domain, C-terminal subdomain"/>
    <property type="match status" value="1"/>
</dbReference>
<dbReference type="PANTHER" id="PTHR11142:SF0">
    <property type="entry name" value="TRNA PSEUDOURIDINE SYNTHASE-LIKE 1"/>
    <property type="match status" value="1"/>
</dbReference>
<dbReference type="KEGG" id="ssei:FJR45_05655"/>
<reference evidence="9 10" key="1">
    <citation type="submission" date="2019-06" db="EMBL/GenBank/DDBJ databases">
        <title>Sulfurimonas gotlandica sp. nov., a chemoautotrophic and psychrotolerant epsilonproteobacterium isolated from a pelagic redoxcline, and an emended description of the genus Sulfurimonas.</title>
        <authorList>
            <person name="Wang S."/>
            <person name="Jiang L."/>
            <person name="Shao Z."/>
        </authorList>
    </citation>
    <scope>NUCLEOTIDE SEQUENCE [LARGE SCALE GENOMIC DNA]</scope>
    <source>
        <strain evidence="9 10">S2-6</strain>
    </source>
</reference>
<dbReference type="GO" id="GO:0031119">
    <property type="term" value="P:tRNA pseudouridine synthesis"/>
    <property type="evidence" value="ECO:0007669"/>
    <property type="project" value="UniProtKB-UniRule"/>
</dbReference>
<comment type="function">
    <text evidence="4">Formation of pseudouridine at positions 38, 39 and 40 in the anticodon stem and loop of transfer RNAs.</text>
</comment>
<dbReference type="SUPFAM" id="SSF55120">
    <property type="entry name" value="Pseudouridine synthase"/>
    <property type="match status" value="1"/>
</dbReference>
<dbReference type="Gene3D" id="3.30.70.580">
    <property type="entry name" value="Pseudouridine synthase I, catalytic domain, N-terminal subdomain"/>
    <property type="match status" value="1"/>
</dbReference>
<dbReference type="EMBL" id="CP041235">
    <property type="protein sequence ID" value="QOP43463.1"/>
    <property type="molecule type" value="Genomic_DNA"/>
</dbReference>
<dbReference type="EC" id="5.4.99.12" evidence="4"/>
<accession>A0A7M1B161</accession>
<keyword evidence="3 4" id="KW-0413">Isomerase</keyword>
<feature type="binding site" evidence="4 6">
    <location>
        <position position="110"/>
    </location>
    <ligand>
        <name>substrate</name>
    </ligand>
</feature>
<comment type="similarity">
    <text evidence="1 4 7">Belongs to the tRNA pseudouridine synthase TruA family.</text>
</comment>
<dbReference type="CDD" id="cd02570">
    <property type="entry name" value="PseudoU_synth_EcTruA"/>
    <property type="match status" value="1"/>
</dbReference>
<dbReference type="AlphaFoldDB" id="A0A7M1B161"/>
<dbReference type="PIRSF" id="PIRSF001430">
    <property type="entry name" value="tRNA_psdUrid_synth"/>
    <property type="match status" value="1"/>
</dbReference>
<dbReference type="HAMAP" id="MF_00171">
    <property type="entry name" value="TruA"/>
    <property type="match status" value="1"/>
</dbReference>
<feature type="active site" description="Nucleophile" evidence="4 5">
    <location>
        <position position="51"/>
    </location>
</feature>
<name>A0A7M1B161_9BACT</name>
<evidence type="ECO:0000256" key="4">
    <source>
        <dbReference type="HAMAP-Rule" id="MF_00171"/>
    </source>
</evidence>
<dbReference type="InterPro" id="IPR020095">
    <property type="entry name" value="PsdUridine_synth_TruA_C"/>
</dbReference>
<dbReference type="Proteomes" id="UP000593719">
    <property type="component" value="Chromosome"/>
</dbReference>
<gene>
    <name evidence="4 9" type="primary">truA</name>
    <name evidence="9" type="ORF">FJR45_05655</name>
</gene>
<dbReference type="InterPro" id="IPR020097">
    <property type="entry name" value="PsdUridine_synth_TruA_a/b_dom"/>
</dbReference>
<feature type="domain" description="Pseudouridine synthase I TruA alpha/beta" evidence="8">
    <location>
        <begin position="8"/>
        <end position="104"/>
    </location>
</feature>
<dbReference type="InterPro" id="IPR020094">
    <property type="entry name" value="TruA/RsuA/RluB/E/F_N"/>
</dbReference>
<comment type="catalytic activity">
    <reaction evidence="4 7">
        <text>uridine(38/39/40) in tRNA = pseudouridine(38/39/40) in tRNA</text>
        <dbReference type="Rhea" id="RHEA:22376"/>
        <dbReference type="Rhea" id="RHEA-COMP:10085"/>
        <dbReference type="Rhea" id="RHEA-COMP:10087"/>
        <dbReference type="ChEBI" id="CHEBI:65314"/>
        <dbReference type="ChEBI" id="CHEBI:65315"/>
        <dbReference type="EC" id="5.4.99.12"/>
    </reaction>
</comment>
<evidence type="ECO:0000259" key="8">
    <source>
        <dbReference type="Pfam" id="PF01416"/>
    </source>
</evidence>
<organism evidence="9 10">
    <name type="scientific">Sulfurimonas sediminis</name>
    <dbReference type="NCBI Taxonomy" id="2590020"/>
    <lineage>
        <taxon>Bacteria</taxon>
        <taxon>Pseudomonadati</taxon>
        <taxon>Campylobacterota</taxon>
        <taxon>Epsilonproteobacteria</taxon>
        <taxon>Campylobacterales</taxon>
        <taxon>Sulfurimonadaceae</taxon>
        <taxon>Sulfurimonas</taxon>
    </lineage>
</organism>
<evidence type="ECO:0000256" key="3">
    <source>
        <dbReference type="ARBA" id="ARBA00023235"/>
    </source>
</evidence>
<sequence>MRVALHLAYNGTHFFGSQTQKETSKTVLGELENVLKKLGIEQKVVASGRTDKGVHATMQVCHIDLPPYWDDMEKLKKVLNKMLCDALHVKKIIHVKDDFHARYSAKKRSYRYIITTKQKNPFESDFVTFLEDVNLQQIQQNIGLFVGEHDFRQFMKTGSDVKSTTRIIYRAFAYQHKDYIVLYFEANGFLRSQIRLMVGALLTLTKDAIQAQLNGTKKYKIKPAPPNGLYLSKIKY</sequence>
<evidence type="ECO:0000256" key="7">
    <source>
        <dbReference type="RuleBase" id="RU003792"/>
    </source>
</evidence>
<protein>
    <recommendedName>
        <fullName evidence="4">tRNA pseudouridine synthase A</fullName>
        <ecNumber evidence="4">5.4.99.12</ecNumber>
    </recommendedName>
    <alternativeName>
        <fullName evidence="4">tRNA pseudouridine(38-40) synthase</fullName>
    </alternativeName>
    <alternativeName>
        <fullName evidence="4">tRNA pseudouridylate synthase I</fullName>
    </alternativeName>
    <alternativeName>
        <fullName evidence="4">tRNA-uridine isomerase I</fullName>
    </alternativeName>
</protein>
<dbReference type="GO" id="GO:0003723">
    <property type="term" value="F:RNA binding"/>
    <property type="evidence" value="ECO:0007669"/>
    <property type="project" value="InterPro"/>
</dbReference>
<dbReference type="InterPro" id="IPR020103">
    <property type="entry name" value="PsdUridine_synth_cat_dom_sf"/>
</dbReference>
<feature type="domain" description="Pseudouridine synthase I TruA alpha/beta" evidence="8">
    <location>
        <begin position="144"/>
        <end position="236"/>
    </location>
</feature>
<dbReference type="InterPro" id="IPR001406">
    <property type="entry name" value="PsdUridine_synth_TruA"/>
</dbReference>
<comment type="subunit">
    <text evidence="4">Homodimer.</text>
</comment>
<evidence type="ECO:0000256" key="2">
    <source>
        <dbReference type="ARBA" id="ARBA00022694"/>
    </source>
</evidence>
<evidence type="ECO:0000256" key="5">
    <source>
        <dbReference type="PIRSR" id="PIRSR001430-1"/>
    </source>
</evidence>
<evidence type="ECO:0000313" key="10">
    <source>
        <dbReference type="Proteomes" id="UP000593719"/>
    </source>
</evidence>
<keyword evidence="10" id="KW-1185">Reference proteome</keyword>
<dbReference type="FunFam" id="3.30.70.580:FF:000001">
    <property type="entry name" value="tRNA pseudouridine synthase A"/>
    <property type="match status" value="1"/>
</dbReference>
<dbReference type="GO" id="GO:0160147">
    <property type="term" value="F:tRNA pseudouridine(38-40) synthase activity"/>
    <property type="evidence" value="ECO:0007669"/>
    <property type="project" value="UniProtKB-EC"/>
</dbReference>
<evidence type="ECO:0000256" key="6">
    <source>
        <dbReference type="PIRSR" id="PIRSR001430-2"/>
    </source>
</evidence>
<dbReference type="RefSeq" id="WP_193151748.1">
    <property type="nucleotide sequence ID" value="NZ_CP041235.1"/>
</dbReference>
<comment type="caution">
    <text evidence="4">Lacks conserved residue(s) required for the propagation of feature annotation.</text>
</comment>
<dbReference type="Pfam" id="PF01416">
    <property type="entry name" value="PseudoU_synth_1"/>
    <property type="match status" value="2"/>
</dbReference>
<dbReference type="PANTHER" id="PTHR11142">
    <property type="entry name" value="PSEUDOURIDYLATE SYNTHASE"/>
    <property type="match status" value="1"/>
</dbReference>
<dbReference type="NCBIfam" id="TIGR00071">
    <property type="entry name" value="hisT_truA"/>
    <property type="match status" value="1"/>
</dbReference>
<evidence type="ECO:0000313" key="9">
    <source>
        <dbReference type="EMBL" id="QOP43463.1"/>
    </source>
</evidence>
<keyword evidence="2 4" id="KW-0819">tRNA processing</keyword>
<proteinExistence type="inferred from homology"/>
<evidence type="ECO:0000256" key="1">
    <source>
        <dbReference type="ARBA" id="ARBA00009375"/>
    </source>
</evidence>